<evidence type="ECO:0000256" key="1">
    <source>
        <dbReference type="SAM" id="MobiDB-lite"/>
    </source>
</evidence>
<gene>
    <name evidence="2" type="ORF">RRG08_015253</name>
</gene>
<keyword evidence="3" id="KW-1185">Reference proteome</keyword>
<comment type="caution">
    <text evidence="2">The sequence shown here is derived from an EMBL/GenBank/DDBJ whole genome shotgun (WGS) entry which is preliminary data.</text>
</comment>
<organism evidence="2 3">
    <name type="scientific">Elysia crispata</name>
    <name type="common">lettuce slug</name>
    <dbReference type="NCBI Taxonomy" id="231223"/>
    <lineage>
        <taxon>Eukaryota</taxon>
        <taxon>Metazoa</taxon>
        <taxon>Spiralia</taxon>
        <taxon>Lophotrochozoa</taxon>
        <taxon>Mollusca</taxon>
        <taxon>Gastropoda</taxon>
        <taxon>Heterobranchia</taxon>
        <taxon>Euthyneura</taxon>
        <taxon>Panpulmonata</taxon>
        <taxon>Sacoglossa</taxon>
        <taxon>Placobranchoidea</taxon>
        <taxon>Plakobranchidae</taxon>
        <taxon>Elysia</taxon>
    </lineage>
</organism>
<evidence type="ECO:0000313" key="3">
    <source>
        <dbReference type="Proteomes" id="UP001283361"/>
    </source>
</evidence>
<sequence>MGRPPLGRRAVTGGNHCQPFPLGKIREGGLKLIALRQVSSPRAKRGGDSYPSRFARGGPSPPDFNMPSDGRAVDHRSVSGGHIGTPPRKDKNAFWQPLEGNHSTA</sequence>
<reference evidence="2" key="1">
    <citation type="journal article" date="2023" name="G3 (Bethesda)">
        <title>A reference genome for the long-term kleptoplast-retaining sea slug Elysia crispata morphotype clarki.</title>
        <authorList>
            <person name="Eastman K.E."/>
            <person name="Pendleton A.L."/>
            <person name="Shaikh M.A."/>
            <person name="Suttiyut T."/>
            <person name="Ogas R."/>
            <person name="Tomko P."/>
            <person name="Gavelis G."/>
            <person name="Widhalm J.R."/>
            <person name="Wisecaver J.H."/>
        </authorList>
    </citation>
    <scope>NUCLEOTIDE SEQUENCE</scope>
    <source>
        <strain evidence="2">ECLA1</strain>
    </source>
</reference>
<dbReference type="Proteomes" id="UP001283361">
    <property type="component" value="Unassembled WGS sequence"/>
</dbReference>
<dbReference type="AlphaFoldDB" id="A0AAE1D7E5"/>
<feature type="region of interest" description="Disordered" evidence="1">
    <location>
        <begin position="1"/>
        <end position="23"/>
    </location>
</feature>
<proteinExistence type="predicted"/>
<dbReference type="EMBL" id="JAWDGP010005039">
    <property type="protein sequence ID" value="KAK3760214.1"/>
    <property type="molecule type" value="Genomic_DNA"/>
</dbReference>
<evidence type="ECO:0000313" key="2">
    <source>
        <dbReference type="EMBL" id="KAK3760214.1"/>
    </source>
</evidence>
<protein>
    <submittedName>
        <fullName evidence="2">Uncharacterized protein</fullName>
    </submittedName>
</protein>
<accession>A0AAE1D7E5</accession>
<name>A0AAE1D7E5_9GAST</name>
<feature type="region of interest" description="Disordered" evidence="1">
    <location>
        <begin position="39"/>
        <end position="105"/>
    </location>
</feature>